<gene>
    <name evidence="1" type="ORF">FisN_23Hh078</name>
</gene>
<dbReference type="AlphaFoldDB" id="A0A1Z5KNF6"/>
<dbReference type="OrthoDB" id="45039at2759"/>
<organism evidence="1 2">
    <name type="scientific">Fistulifera solaris</name>
    <name type="common">Oleaginous diatom</name>
    <dbReference type="NCBI Taxonomy" id="1519565"/>
    <lineage>
        <taxon>Eukaryota</taxon>
        <taxon>Sar</taxon>
        <taxon>Stramenopiles</taxon>
        <taxon>Ochrophyta</taxon>
        <taxon>Bacillariophyta</taxon>
        <taxon>Bacillariophyceae</taxon>
        <taxon>Bacillariophycidae</taxon>
        <taxon>Naviculales</taxon>
        <taxon>Naviculaceae</taxon>
        <taxon>Fistulifera</taxon>
    </lineage>
</organism>
<dbReference type="InterPro" id="IPR046345">
    <property type="entry name" value="TraB_PrgY-like"/>
</dbReference>
<sequence>MLRTERRESKRVILLLLLSVCSTSGVFRRPLTKGWHKVNVPIPALWGKPQNARILESATNRTFCTRSRSIASAFRVARGGALVERVTSIEDSSTNTTTTSSQSSIPAWKQNLPKPLCDKGPKTLQRLRLGNSIIYLLGTAHVSNDSSAETAILLDAVNPDCIMVELCDARVPLLEGSSESLQNEINVSFWEKVKMNQQSNNSTRLQAMCTVLLTSVQEDYANDLGVELGGEFRCAHQYWLGKPNCHLILGDRPLSLTLVRAWESLSLFGKIKVMLGLLWSSFRKPNPKELREWLRSVLLDETDVLTESFLELRRHFPTLYTTIIEERDAWLAAKLVQTVRALQYTRRESTVVAIVGAGHMPGILQWLTAPPHASTPEEILSPLTVTKKWANDDVVQKTVAPAWIHEVAELNRET</sequence>
<proteinExistence type="predicted"/>
<dbReference type="InParanoid" id="A0A1Z5KNF6"/>
<reference evidence="1 2" key="1">
    <citation type="journal article" date="2015" name="Plant Cell">
        <title>Oil accumulation by the oleaginous diatom Fistulifera solaris as revealed by the genome and transcriptome.</title>
        <authorList>
            <person name="Tanaka T."/>
            <person name="Maeda Y."/>
            <person name="Veluchamy A."/>
            <person name="Tanaka M."/>
            <person name="Abida H."/>
            <person name="Marechal E."/>
            <person name="Bowler C."/>
            <person name="Muto M."/>
            <person name="Sunaga Y."/>
            <person name="Tanaka M."/>
            <person name="Yoshino T."/>
            <person name="Taniguchi T."/>
            <person name="Fukuda Y."/>
            <person name="Nemoto M."/>
            <person name="Matsumoto M."/>
            <person name="Wong P.S."/>
            <person name="Aburatani S."/>
            <person name="Fujibuchi W."/>
        </authorList>
    </citation>
    <scope>NUCLEOTIDE SEQUENCE [LARGE SCALE GENOMIC DNA]</scope>
    <source>
        <strain evidence="1 2">JPCC DA0580</strain>
    </source>
</reference>
<dbReference type="Proteomes" id="UP000198406">
    <property type="component" value="Unassembled WGS sequence"/>
</dbReference>
<dbReference type="EMBL" id="BDSP01000257">
    <property type="protein sequence ID" value="GAX27458.1"/>
    <property type="molecule type" value="Genomic_DNA"/>
</dbReference>
<dbReference type="PANTHER" id="PTHR21530:SF7">
    <property type="entry name" value="TRAB DOMAIN-CONTAINING PROTEIN"/>
    <property type="match status" value="1"/>
</dbReference>
<name>A0A1Z5KNF6_FISSO</name>
<evidence type="ECO:0008006" key="3">
    <source>
        <dbReference type="Google" id="ProtNLM"/>
    </source>
</evidence>
<dbReference type="InterPro" id="IPR002816">
    <property type="entry name" value="TraB/PrgY/GumN_fam"/>
</dbReference>
<accession>A0A1Z5KNF6</accession>
<keyword evidence="2" id="KW-1185">Reference proteome</keyword>
<dbReference type="CDD" id="cd14726">
    <property type="entry name" value="TraB_PrgY-like"/>
    <property type="match status" value="1"/>
</dbReference>
<protein>
    <recommendedName>
        <fullName evidence="3">TraB domain-containing protein</fullName>
    </recommendedName>
</protein>
<evidence type="ECO:0000313" key="2">
    <source>
        <dbReference type="Proteomes" id="UP000198406"/>
    </source>
</evidence>
<evidence type="ECO:0000313" key="1">
    <source>
        <dbReference type="EMBL" id="GAX27458.1"/>
    </source>
</evidence>
<dbReference type="Pfam" id="PF01963">
    <property type="entry name" value="TraB_PrgY_gumN"/>
    <property type="match status" value="1"/>
</dbReference>
<comment type="caution">
    <text evidence="1">The sequence shown here is derived from an EMBL/GenBank/DDBJ whole genome shotgun (WGS) entry which is preliminary data.</text>
</comment>
<dbReference type="PANTHER" id="PTHR21530">
    <property type="entry name" value="PHEROMONE SHUTDOWN PROTEIN"/>
    <property type="match status" value="1"/>
</dbReference>